<evidence type="ECO:0000313" key="3">
    <source>
        <dbReference type="Proteomes" id="UP001611263"/>
    </source>
</evidence>
<evidence type="ECO:0000259" key="1">
    <source>
        <dbReference type="Pfam" id="PF04149"/>
    </source>
</evidence>
<organism evidence="2 3">
    <name type="scientific">Nocardia carnea</name>
    <dbReference type="NCBI Taxonomy" id="37328"/>
    <lineage>
        <taxon>Bacteria</taxon>
        <taxon>Bacillati</taxon>
        <taxon>Actinomycetota</taxon>
        <taxon>Actinomycetes</taxon>
        <taxon>Mycobacteriales</taxon>
        <taxon>Nocardiaceae</taxon>
        <taxon>Nocardia</taxon>
    </lineage>
</organism>
<keyword evidence="3" id="KW-1185">Reference proteome</keyword>
<feature type="domain" description="DUF397" evidence="1">
    <location>
        <begin position="7"/>
        <end position="60"/>
    </location>
</feature>
<dbReference type="InterPro" id="IPR007278">
    <property type="entry name" value="DUF397"/>
</dbReference>
<dbReference type="RefSeq" id="WP_081595690.1">
    <property type="nucleotide sequence ID" value="NZ_JBIRUQ010000001.1"/>
</dbReference>
<dbReference type="GeneID" id="93509472"/>
<name>A0ABW7TGL9_9NOCA</name>
<comment type="caution">
    <text evidence="2">The sequence shown here is derived from an EMBL/GenBank/DDBJ whole genome shotgun (WGS) entry which is preliminary data.</text>
</comment>
<protein>
    <submittedName>
        <fullName evidence="2">DUF397 domain-containing protein</fullName>
    </submittedName>
</protein>
<dbReference type="EMBL" id="JBIRUQ010000001">
    <property type="protein sequence ID" value="MFI1459263.1"/>
    <property type="molecule type" value="Genomic_DNA"/>
</dbReference>
<reference evidence="2 3" key="1">
    <citation type="submission" date="2024-10" db="EMBL/GenBank/DDBJ databases">
        <title>The Natural Products Discovery Center: Release of the First 8490 Sequenced Strains for Exploring Actinobacteria Biosynthetic Diversity.</title>
        <authorList>
            <person name="Kalkreuter E."/>
            <person name="Kautsar S.A."/>
            <person name="Yang D."/>
            <person name="Bader C.D."/>
            <person name="Teijaro C.N."/>
            <person name="Fluegel L."/>
            <person name="Davis C.M."/>
            <person name="Simpson J.R."/>
            <person name="Lauterbach L."/>
            <person name="Steele A.D."/>
            <person name="Gui C."/>
            <person name="Meng S."/>
            <person name="Li G."/>
            <person name="Viehrig K."/>
            <person name="Ye F."/>
            <person name="Su P."/>
            <person name="Kiefer A.F."/>
            <person name="Nichols A."/>
            <person name="Cepeda A.J."/>
            <person name="Yan W."/>
            <person name="Fan B."/>
            <person name="Jiang Y."/>
            <person name="Adhikari A."/>
            <person name="Zheng C.-J."/>
            <person name="Schuster L."/>
            <person name="Cowan T.M."/>
            <person name="Smanski M.J."/>
            <person name="Chevrette M.G."/>
            <person name="De Carvalho L.P.S."/>
            <person name="Shen B."/>
        </authorList>
    </citation>
    <scope>NUCLEOTIDE SEQUENCE [LARGE SCALE GENOMIC DNA]</scope>
    <source>
        <strain evidence="2 3">NPDC020568</strain>
    </source>
</reference>
<gene>
    <name evidence="2" type="ORF">ACH4WX_00925</name>
</gene>
<evidence type="ECO:0000313" key="2">
    <source>
        <dbReference type="EMBL" id="MFI1459263.1"/>
    </source>
</evidence>
<dbReference type="Pfam" id="PF04149">
    <property type="entry name" value="DUF397"/>
    <property type="match status" value="1"/>
</dbReference>
<accession>A0ABW7TGL9</accession>
<proteinExistence type="predicted"/>
<sequence length="69" mass="7453">MNDLSNAEWFKSSHSGSGGDCLEVAWLDAGLVGVRDSKDPDGPALAFNQSEWTAFTARVKNNEGHPHSH</sequence>
<dbReference type="Proteomes" id="UP001611263">
    <property type="component" value="Unassembled WGS sequence"/>
</dbReference>